<feature type="compositionally biased region" description="Basic and acidic residues" evidence="1">
    <location>
        <begin position="91"/>
        <end position="108"/>
    </location>
</feature>
<feature type="chain" id="PRO_5016893741" description="Serine/threonine protein kinase" evidence="2">
    <location>
        <begin position="39"/>
        <end position="182"/>
    </location>
</feature>
<protein>
    <recommendedName>
        <fullName evidence="5">Serine/threonine protein kinase</fullName>
    </recommendedName>
</protein>
<keyword evidence="4" id="KW-1185">Reference proteome</keyword>
<dbReference type="OrthoDB" id="4338557at2"/>
<feature type="signal peptide" evidence="2">
    <location>
        <begin position="1"/>
        <end position="38"/>
    </location>
</feature>
<gene>
    <name evidence="3" type="ORF">DQ392_03140</name>
</gene>
<name>A0A367F1E0_9ACTN</name>
<proteinExistence type="predicted"/>
<accession>A0A367F1E0</accession>
<evidence type="ECO:0008006" key="5">
    <source>
        <dbReference type="Google" id="ProtNLM"/>
    </source>
</evidence>
<dbReference type="EMBL" id="QOIM01000021">
    <property type="protein sequence ID" value="RCG24153.1"/>
    <property type="molecule type" value="Genomic_DNA"/>
</dbReference>
<evidence type="ECO:0000256" key="2">
    <source>
        <dbReference type="SAM" id="SignalP"/>
    </source>
</evidence>
<reference evidence="3 4" key="1">
    <citation type="submission" date="2018-06" db="EMBL/GenBank/DDBJ databases">
        <title>Streptomyces reniochalinae sp. nov. and Streptomyces diacarnus sp. nov. from marine sponges.</title>
        <authorList>
            <person name="Li L."/>
        </authorList>
    </citation>
    <scope>NUCLEOTIDE SEQUENCE [LARGE SCALE GENOMIC DNA]</scope>
    <source>
        <strain evidence="3 4">LHW50302</strain>
    </source>
</reference>
<comment type="caution">
    <text evidence="3">The sequence shown here is derived from an EMBL/GenBank/DDBJ whole genome shotgun (WGS) entry which is preliminary data.</text>
</comment>
<sequence length="182" mass="17571">MSGGGQTARARRVAAVLGGPLLVLMAGLLLGLCGPASASTGAAPTPASASSSTPSTPSTPIPGSTASAVPAPPSAPASASVVTPRSGPVSYDHDPPRRAAGPDEHLVADDAGSSRCHKSRGEGGGLPAAPSAAAQQTLPLALPVCPTPESHAAIGAAHERPPVRGPAPAPPPTPVELSVLRV</sequence>
<dbReference type="Proteomes" id="UP000253507">
    <property type="component" value="Unassembled WGS sequence"/>
</dbReference>
<dbReference type="AlphaFoldDB" id="A0A367F1E0"/>
<dbReference type="RefSeq" id="WP_114013918.1">
    <property type="nucleotide sequence ID" value="NZ_QOIM01000021.1"/>
</dbReference>
<feature type="compositionally biased region" description="Pro residues" evidence="1">
    <location>
        <begin position="163"/>
        <end position="174"/>
    </location>
</feature>
<organism evidence="3 4">
    <name type="scientific">Streptomyces reniochalinae</name>
    <dbReference type="NCBI Taxonomy" id="2250578"/>
    <lineage>
        <taxon>Bacteria</taxon>
        <taxon>Bacillati</taxon>
        <taxon>Actinomycetota</taxon>
        <taxon>Actinomycetes</taxon>
        <taxon>Kitasatosporales</taxon>
        <taxon>Streptomycetaceae</taxon>
        <taxon>Streptomyces</taxon>
    </lineage>
</organism>
<feature type="compositionally biased region" description="Low complexity" evidence="1">
    <location>
        <begin position="38"/>
        <end position="69"/>
    </location>
</feature>
<feature type="region of interest" description="Disordered" evidence="1">
    <location>
        <begin position="38"/>
        <end position="134"/>
    </location>
</feature>
<feature type="region of interest" description="Disordered" evidence="1">
    <location>
        <begin position="153"/>
        <end position="182"/>
    </location>
</feature>
<evidence type="ECO:0000256" key="1">
    <source>
        <dbReference type="SAM" id="MobiDB-lite"/>
    </source>
</evidence>
<evidence type="ECO:0000313" key="3">
    <source>
        <dbReference type="EMBL" id="RCG24153.1"/>
    </source>
</evidence>
<evidence type="ECO:0000313" key="4">
    <source>
        <dbReference type="Proteomes" id="UP000253507"/>
    </source>
</evidence>
<keyword evidence="2" id="KW-0732">Signal</keyword>